<organism evidence="2 3">
    <name type="scientific">Botrimarina mediterranea</name>
    <dbReference type="NCBI Taxonomy" id="2528022"/>
    <lineage>
        <taxon>Bacteria</taxon>
        <taxon>Pseudomonadati</taxon>
        <taxon>Planctomycetota</taxon>
        <taxon>Planctomycetia</taxon>
        <taxon>Pirellulales</taxon>
        <taxon>Lacipirellulaceae</taxon>
        <taxon>Botrimarina</taxon>
    </lineage>
</organism>
<dbReference type="AlphaFoldDB" id="A0A518K4T6"/>
<evidence type="ECO:0000313" key="2">
    <source>
        <dbReference type="EMBL" id="QDV72810.1"/>
    </source>
</evidence>
<dbReference type="EMBL" id="CP036349">
    <property type="protein sequence ID" value="QDV72810.1"/>
    <property type="molecule type" value="Genomic_DNA"/>
</dbReference>
<gene>
    <name evidence="2" type="ORF">Spa11_09920</name>
</gene>
<reference evidence="2 3" key="1">
    <citation type="submission" date="2019-02" db="EMBL/GenBank/DDBJ databases">
        <title>Deep-cultivation of Planctomycetes and their phenomic and genomic characterization uncovers novel biology.</title>
        <authorList>
            <person name="Wiegand S."/>
            <person name="Jogler M."/>
            <person name="Boedeker C."/>
            <person name="Pinto D."/>
            <person name="Vollmers J."/>
            <person name="Rivas-Marin E."/>
            <person name="Kohn T."/>
            <person name="Peeters S.H."/>
            <person name="Heuer A."/>
            <person name="Rast P."/>
            <person name="Oberbeckmann S."/>
            <person name="Bunk B."/>
            <person name="Jeske O."/>
            <person name="Meyerdierks A."/>
            <person name="Storesund J.E."/>
            <person name="Kallscheuer N."/>
            <person name="Luecker S."/>
            <person name="Lage O.M."/>
            <person name="Pohl T."/>
            <person name="Merkel B.J."/>
            <person name="Hornburger P."/>
            <person name="Mueller R.-W."/>
            <person name="Bruemmer F."/>
            <person name="Labrenz M."/>
            <person name="Spormann A.M."/>
            <person name="Op den Camp H."/>
            <person name="Overmann J."/>
            <person name="Amann R."/>
            <person name="Jetten M.S.M."/>
            <person name="Mascher T."/>
            <person name="Medema M.H."/>
            <person name="Devos D.P."/>
            <person name="Kaster A.-K."/>
            <person name="Ovreas L."/>
            <person name="Rohde M."/>
            <person name="Galperin M.Y."/>
            <person name="Jogler C."/>
        </authorList>
    </citation>
    <scope>NUCLEOTIDE SEQUENCE [LARGE SCALE GENOMIC DNA]</scope>
    <source>
        <strain evidence="2 3">Spa11</strain>
    </source>
</reference>
<dbReference type="InterPro" id="IPR013424">
    <property type="entry name" value="Ice-binding_C"/>
</dbReference>
<keyword evidence="3" id="KW-1185">Reference proteome</keyword>
<evidence type="ECO:0000256" key="1">
    <source>
        <dbReference type="SAM" id="SignalP"/>
    </source>
</evidence>
<evidence type="ECO:0008006" key="4">
    <source>
        <dbReference type="Google" id="ProtNLM"/>
    </source>
</evidence>
<accession>A0A518K4T6</accession>
<keyword evidence="1" id="KW-0732">Signal</keyword>
<protein>
    <recommendedName>
        <fullName evidence="4">PEP-CTERM protein-sorting domain-containing protein</fullName>
    </recommendedName>
</protein>
<dbReference type="NCBIfam" id="TIGR02595">
    <property type="entry name" value="PEP_CTERM"/>
    <property type="match status" value="1"/>
</dbReference>
<feature type="chain" id="PRO_5021926106" description="PEP-CTERM protein-sorting domain-containing protein" evidence="1">
    <location>
        <begin position="21"/>
        <end position="390"/>
    </location>
</feature>
<evidence type="ECO:0000313" key="3">
    <source>
        <dbReference type="Proteomes" id="UP000316426"/>
    </source>
</evidence>
<dbReference type="RefSeq" id="WP_145108717.1">
    <property type="nucleotide sequence ID" value="NZ_CP036349.1"/>
</dbReference>
<proteinExistence type="predicted"/>
<dbReference type="Proteomes" id="UP000316426">
    <property type="component" value="Chromosome"/>
</dbReference>
<dbReference type="KEGG" id="bmei:Spa11_09920"/>
<name>A0A518K4T6_9BACT</name>
<sequence length="390" mass="40270" precursor="true">MRHLLPALTWLLLIASASPAAIVQYAAPGGSFDATTIAANAAASPLNTTGSAAGLQAGAVLPDTVFLQQSITSPDAASAVLNDQYFQFSVTPDPGYKFNFTGLTFDAARGGASTPRGWVLRSSLDGFGADIDTEVVPTATPNLTNYSVALAGAIFSDVLAETTFRLYSFAPSPSVGMFYDNLTLNGSVLPANALVKYSAPGGSFAPTEVSGNLTASDLNANDSGAGLQPGAVFPDTVFLQQNITSPDPASAVLNNQYFEFSVAAEAGFTMDLTSLTFDVARGGASAPRGWVLRSSVDGYATDIATEVVATTQPNLSSFNVDLLTASYQDLTDATFRVYGYGPSTSIGLFFDNLVLNGSVQAIPEPTTLAALGAGLPLLLLRRSRAPAGLS</sequence>
<feature type="signal peptide" evidence="1">
    <location>
        <begin position="1"/>
        <end position="20"/>
    </location>
</feature>